<dbReference type="InterPro" id="IPR042208">
    <property type="entry name" value="D-ser_dehydrat-like_sf"/>
</dbReference>
<accession>A0ABU0CAL7</accession>
<keyword evidence="2 4" id="KW-0456">Lyase</keyword>
<gene>
    <name evidence="4" type="ORF">J2R99_002848</name>
</gene>
<evidence type="ECO:0000256" key="1">
    <source>
        <dbReference type="ARBA" id="ARBA00005323"/>
    </source>
</evidence>
<dbReference type="InterPro" id="IPR051466">
    <property type="entry name" value="D-amino_acid_metab_enzyme"/>
</dbReference>
<proteinExistence type="inferred from homology"/>
<sequence length="451" mass="47701">MVMDASAAASGGTSVGSCDGSLAAEMAHDFIVDDTLRGIPAGTDPFPGAEIAARAWSPTAGDLACPVLTVQESAYRSNRDAIFAYVREAGALLAPHAKTPMSPALARDLVAHGAWGLSAANLQQASVLLKAGVTRLLLANQIGGEVNGERLGRLLARYPEAEIVLFVDSPTALAAAARAGEAAGRSQPVMIEVGLARAGCRTAEVAQCLIDIACDTPQIALAGVAAYEGAVASEDEAVTQKAIAALNRLAADVFASVRKAEPKRRLILSAGGSQFFDLVVEKLKAVADADGNADLMLRSGAIFFHDHGVYARAFKRMDTRRGFVRDGEIVAASDIFKPAMRLWAEVLSRPEPSLAICGLGMRDVSFDQGFPIALAAWRGGEKGENLRGVAAIEKLNDQHGFLRIDEEVSLSVGDIVEFGISHPCTCFDRWRAFFVINDAHRVTSVHQTFFG</sequence>
<dbReference type="Pfam" id="PF01168">
    <property type="entry name" value="Ala_racemase_N"/>
    <property type="match status" value="1"/>
</dbReference>
<evidence type="ECO:0000313" key="4">
    <source>
        <dbReference type="EMBL" id="MDQ0326979.1"/>
    </source>
</evidence>
<dbReference type="InterPro" id="IPR001608">
    <property type="entry name" value="Ala_racemase_N"/>
</dbReference>
<evidence type="ECO:0000313" key="5">
    <source>
        <dbReference type="Proteomes" id="UP001230253"/>
    </source>
</evidence>
<name>A0ABU0CAL7_9BRAD</name>
<dbReference type="SMART" id="SM01119">
    <property type="entry name" value="D-ser_dehydrat"/>
    <property type="match status" value="1"/>
</dbReference>
<dbReference type="Gene3D" id="3.20.20.10">
    <property type="entry name" value="Alanine racemase"/>
    <property type="match status" value="1"/>
</dbReference>
<feature type="domain" description="D-serine dehydratase-like" evidence="3">
    <location>
        <begin position="339"/>
        <end position="437"/>
    </location>
</feature>
<dbReference type="EMBL" id="JAUSUK010000002">
    <property type="protein sequence ID" value="MDQ0326979.1"/>
    <property type="molecule type" value="Genomic_DNA"/>
</dbReference>
<reference evidence="4 5" key="1">
    <citation type="submission" date="2023-07" db="EMBL/GenBank/DDBJ databases">
        <title>Genomic Encyclopedia of Type Strains, Phase IV (KMG-IV): sequencing the most valuable type-strain genomes for metagenomic binning, comparative biology and taxonomic classification.</title>
        <authorList>
            <person name="Goeker M."/>
        </authorList>
    </citation>
    <scope>NUCLEOTIDE SEQUENCE [LARGE SCALE GENOMIC DNA]</scope>
    <source>
        <strain evidence="4 5">DSM 11549</strain>
    </source>
</reference>
<dbReference type="InterPro" id="IPR026956">
    <property type="entry name" value="D-ser_dehydrat-like_dom"/>
</dbReference>
<dbReference type="Gene3D" id="2.40.37.20">
    <property type="entry name" value="D-serine dehydratase-like domain"/>
    <property type="match status" value="1"/>
</dbReference>
<organism evidence="4 5">
    <name type="scientific">Rhodopseudomonas julia</name>
    <dbReference type="NCBI Taxonomy" id="200617"/>
    <lineage>
        <taxon>Bacteria</taxon>
        <taxon>Pseudomonadati</taxon>
        <taxon>Pseudomonadota</taxon>
        <taxon>Alphaproteobacteria</taxon>
        <taxon>Hyphomicrobiales</taxon>
        <taxon>Nitrobacteraceae</taxon>
        <taxon>Rhodopseudomonas</taxon>
    </lineage>
</organism>
<evidence type="ECO:0000256" key="2">
    <source>
        <dbReference type="ARBA" id="ARBA00023239"/>
    </source>
</evidence>
<evidence type="ECO:0000259" key="3">
    <source>
        <dbReference type="SMART" id="SM01119"/>
    </source>
</evidence>
<comment type="caution">
    <text evidence="4">The sequence shown here is derived from an EMBL/GenBank/DDBJ whole genome shotgun (WGS) entry which is preliminary data.</text>
</comment>
<protein>
    <submittedName>
        <fullName evidence="4">D-serine dehydratase</fullName>
        <ecNumber evidence="4">4.3.1.18</ecNumber>
    </submittedName>
</protein>
<dbReference type="Pfam" id="PF14031">
    <property type="entry name" value="D-ser_dehydrat"/>
    <property type="match status" value="1"/>
</dbReference>
<dbReference type="SUPFAM" id="SSF51419">
    <property type="entry name" value="PLP-binding barrel"/>
    <property type="match status" value="1"/>
</dbReference>
<dbReference type="GO" id="GO:0008721">
    <property type="term" value="F:D-serine ammonia-lyase activity"/>
    <property type="evidence" value="ECO:0007669"/>
    <property type="project" value="UniProtKB-EC"/>
</dbReference>
<dbReference type="EC" id="4.3.1.18" evidence="4"/>
<dbReference type="PANTHER" id="PTHR28004:SF8">
    <property type="entry name" value="D-SERINE DEAMINASE"/>
    <property type="match status" value="1"/>
</dbReference>
<keyword evidence="5" id="KW-1185">Reference proteome</keyword>
<dbReference type="InterPro" id="IPR029066">
    <property type="entry name" value="PLP-binding_barrel"/>
</dbReference>
<dbReference type="PANTHER" id="PTHR28004">
    <property type="entry name" value="ZGC:162816-RELATED"/>
    <property type="match status" value="1"/>
</dbReference>
<comment type="similarity">
    <text evidence="1">Belongs to the DSD1 family.</text>
</comment>
<dbReference type="Proteomes" id="UP001230253">
    <property type="component" value="Unassembled WGS sequence"/>
</dbReference>
<dbReference type="RefSeq" id="WP_307155075.1">
    <property type="nucleotide sequence ID" value="NZ_JAUSUK010000002.1"/>
</dbReference>